<proteinExistence type="predicted"/>
<accession>A0ABQ5DKT8</accession>
<sequence length="147" mass="17362">MEGGCRWWIISMLDLTWHFNYNGGVNDEGYVPVDNVDGLFRQRMMKLVLLVMLSMRVKRFYKKTGRKLIFNGKEPVGFDKTKVECFNYHRRGHFARECRATRNQGNRNGDERYRSRDNTRRTIPVDTYDELVVQDNALIVQDGLGYD</sequence>
<dbReference type="InterPro" id="IPR036875">
    <property type="entry name" value="Znf_CCHC_sf"/>
</dbReference>
<evidence type="ECO:0000313" key="1">
    <source>
        <dbReference type="EMBL" id="GJT39836.1"/>
    </source>
</evidence>
<reference evidence="1" key="2">
    <citation type="submission" date="2022-01" db="EMBL/GenBank/DDBJ databases">
        <authorList>
            <person name="Yamashiro T."/>
            <person name="Shiraishi A."/>
            <person name="Satake H."/>
            <person name="Nakayama K."/>
        </authorList>
    </citation>
    <scope>NUCLEOTIDE SEQUENCE</scope>
</reference>
<dbReference type="SUPFAM" id="SSF57756">
    <property type="entry name" value="Retrovirus zinc finger-like domains"/>
    <property type="match status" value="1"/>
</dbReference>
<keyword evidence="2" id="KW-1185">Reference proteome</keyword>
<gene>
    <name evidence="1" type="ORF">Tco_0939701</name>
</gene>
<dbReference type="Gene3D" id="4.10.60.10">
    <property type="entry name" value="Zinc finger, CCHC-type"/>
    <property type="match status" value="1"/>
</dbReference>
<name>A0ABQ5DKT8_9ASTR</name>
<organism evidence="1 2">
    <name type="scientific">Tanacetum coccineum</name>
    <dbReference type="NCBI Taxonomy" id="301880"/>
    <lineage>
        <taxon>Eukaryota</taxon>
        <taxon>Viridiplantae</taxon>
        <taxon>Streptophyta</taxon>
        <taxon>Embryophyta</taxon>
        <taxon>Tracheophyta</taxon>
        <taxon>Spermatophyta</taxon>
        <taxon>Magnoliopsida</taxon>
        <taxon>eudicotyledons</taxon>
        <taxon>Gunneridae</taxon>
        <taxon>Pentapetalae</taxon>
        <taxon>asterids</taxon>
        <taxon>campanulids</taxon>
        <taxon>Asterales</taxon>
        <taxon>Asteraceae</taxon>
        <taxon>Asteroideae</taxon>
        <taxon>Anthemideae</taxon>
        <taxon>Anthemidinae</taxon>
        <taxon>Tanacetum</taxon>
    </lineage>
</organism>
<evidence type="ECO:0000313" key="2">
    <source>
        <dbReference type="Proteomes" id="UP001151760"/>
    </source>
</evidence>
<reference evidence="1" key="1">
    <citation type="journal article" date="2022" name="Int. J. Mol. Sci.">
        <title>Draft Genome of Tanacetum Coccineum: Genomic Comparison of Closely Related Tanacetum-Family Plants.</title>
        <authorList>
            <person name="Yamashiro T."/>
            <person name="Shiraishi A."/>
            <person name="Nakayama K."/>
            <person name="Satake H."/>
        </authorList>
    </citation>
    <scope>NUCLEOTIDE SEQUENCE</scope>
</reference>
<protein>
    <submittedName>
        <fullName evidence="1">Ribonuclease H-like domain-containing protein</fullName>
    </submittedName>
</protein>
<comment type="caution">
    <text evidence="1">The sequence shown here is derived from an EMBL/GenBank/DDBJ whole genome shotgun (WGS) entry which is preliminary data.</text>
</comment>
<dbReference type="Proteomes" id="UP001151760">
    <property type="component" value="Unassembled WGS sequence"/>
</dbReference>
<dbReference type="EMBL" id="BQNB010015419">
    <property type="protein sequence ID" value="GJT39836.1"/>
    <property type="molecule type" value="Genomic_DNA"/>
</dbReference>